<dbReference type="SUPFAM" id="SSF52540">
    <property type="entry name" value="P-loop containing nucleoside triphosphate hydrolases"/>
    <property type="match status" value="1"/>
</dbReference>
<dbReference type="GO" id="GO:0016887">
    <property type="term" value="F:ATP hydrolysis activity"/>
    <property type="evidence" value="ECO:0007669"/>
    <property type="project" value="InterPro"/>
</dbReference>
<evidence type="ECO:0000259" key="1">
    <source>
        <dbReference type="Pfam" id="PF13401"/>
    </source>
</evidence>
<protein>
    <recommendedName>
        <fullName evidence="1">ORC1/DEAH AAA+ ATPase domain-containing protein</fullName>
    </recommendedName>
</protein>
<feature type="domain" description="ORC1/DEAH AAA+ ATPase" evidence="1">
    <location>
        <begin position="18"/>
        <end position="155"/>
    </location>
</feature>
<name>A0A0F9AFY7_9ZZZZ</name>
<dbReference type="Pfam" id="PF13401">
    <property type="entry name" value="AAA_22"/>
    <property type="match status" value="1"/>
</dbReference>
<dbReference type="AlphaFoldDB" id="A0A0F9AFY7"/>
<sequence>MLSQNKMLKGLQKILHNTTIVNLSGESGTGKTSLALYLASQLLKSDEVCIWIQASEPFPKRRLESMYKNNQRKLKAKLNQIFIAPDKVFSTFHNQSVFLRNLHSNGFPFPPSTRFIIIDNISHHLRYKVSQINEVNARVMILDDFYSSGLLPLILHCSRENIILFFIHEVSFNPTLQRTRPFFNSLYERMKGLNITLKQFKPTKKRIMVLKTKGHRNSIEFKIKDSGFEFSDSFI</sequence>
<proteinExistence type="predicted"/>
<dbReference type="Gene3D" id="3.40.50.300">
    <property type="entry name" value="P-loop containing nucleotide triphosphate hydrolases"/>
    <property type="match status" value="1"/>
</dbReference>
<comment type="caution">
    <text evidence="2">The sequence shown here is derived from an EMBL/GenBank/DDBJ whole genome shotgun (WGS) entry which is preliminary data.</text>
</comment>
<accession>A0A0F9AFY7</accession>
<dbReference type="EMBL" id="LAZR01042874">
    <property type="protein sequence ID" value="KKL08449.1"/>
    <property type="molecule type" value="Genomic_DNA"/>
</dbReference>
<dbReference type="InterPro" id="IPR049945">
    <property type="entry name" value="AAA_22"/>
</dbReference>
<organism evidence="2">
    <name type="scientific">marine sediment metagenome</name>
    <dbReference type="NCBI Taxonomy" id="412755"/>
    <lineage>
        <taxon>unclassified sequences</taxon>
        <taxon>metagenomes</taxon>
        <taxon>ecological metagenomes</taxon>
    </lineage>
</organism>
<gene>
    <name evidence="2" type="ORF">LCGC14_2575740</name>
</gene>
<reference evidence="2" key="1">
    <citation type="journal article" date="2015" name="Nature">
        <title>Complex archaea that bridge the gap between prokaryotes and eukaryotes.</title>
        <authorList>
            <person name="Spang A."/>
            <person name="Saw J.H."/>
            <person name="Jorgensen S.L."/>
            <person name="Zaremba-Niedzwiedzka K."/>
            <person name="Martijn J."/>
            <person name="Lind A.E."/>
            <person name="van Eijk R."/>
            <person name="Schleper C."/>
            <person name="Guy L."/>
            <person name="Ettema T.J."/>
        </authorList>
    </citation>
    <scope>NUCLEOTIDE SEQUENCE</scope>
</reference>
<evidence type="ECO:0000313" key="2">
    <source>
        <dbReference type="EMBL" id="KKL08449.1"/>
    </source>
</evidence>
<dbReference type="InterPro" id="IPR027417">
    <property type="entry name" value="P-loop_NTPase"/>
</dbReference>